<reference evidence="2" key="1">
    <citation type="journal article" date="2010" name="Science">
        <title>Plasticity of animal genome architecture unmasked by rapid evolution of a pelagic tunicate.</title>
        <authorList>
            <person name="Denoeud F."/>
            <person name="Henriet S."/>
            <person name="Mungpakdee S."/>
            <person name="Aury J.M."/>
            <person name="Da Silva C."/>
            <person name="Brinkmann H."/>
            <person name="Mikhaleva J."/>
            <person name="Olsen L.C."/>
            <person name="Jubin C."/>
            <person name="Canestro C."/>
            <person name="Bouquet J.M."/>
            <person name="Danks G."/>
            <person name="Poulain J."/>
            <person name="Campsteijn C."/>
            <person name="Adamski M."/>
            <person name="Cross I."/>
            <person name="Yadetie F."/>
            <person name="Muffato M."/>
            <person name="Louis A."/>
            <person name="Butcher S."/>
            <person name="Tsagkogeorga G."/>
            <person name="Konrad A."/>
            <person name="Singh S."/>
            <person name="Jensen M.F."/>
            <person name="Cong E.H."/>
            <person name="Eikeseth-Otteraa H."/>
            <person name="Noel B."/>
            <person name="Anthouard V."/>
            <person name="Porcel B.M."/>
            <person name="Kachouri-Lafond R."/>
            <person name="Nishino A."/>
            <person name="Ugolini M."/>
            <person name="Chourrout P."/>
            <person name="Nishida H."/>
            <person name="Aasland R."/>
            <person name="Huzurbazar S."/>
            <person name="Westhof E."/>
            <person name="Delsuc F."/>
            <person name="Lehrach H."/>
            <person name="Reinhardt R."/>
            <person name="Weissenbach J."/>
            <person name="Roy S.W."/>
            <person name="Artiguenave F."/>
            <person name="Postlethwait J.H."/>
            <person name="Manak J.R."/>
            <person name="Thompson E.M."/>
            <person name="Jaillon O."/>
            <person name="Du Pasquier L."/>
            <person name="Boudinot P."/>
            <person name="Liberles D.A."/>
            <person name="Volff J.N."/>
            <person name="Philippe H."/>
            <person name="Lenhard B."/>
            <person name="Roest Crollius H."/>
            <person name="Wincker P."/>
            <person name="Chourrout D."/>
        </authorList>
    </citation>
    <scope>NUCLEOTIDE SEQUENCE [LARGE SCALE GENOMIC DNA]</scope>
</reference>
<evidence type="ECO:0000256" key="1">
    <source>
        <dbReference type="SAM" id="MobiDB-lite"/>
    </source>
</evidence>
<feature type="non-terminal residue" evidence="2">
    <location>
        <position position="326"/>
    </location>
</feature>
<organism evidence="2">
    <name type="scientific">Oikopleura dioica</name>
    <name type="common">Tunicate</name>
    <dbReference type="NCBI Taxonomy" id="34765"/>
    <lineage>
        <taxon>Eukaryota</taxon>
        <taxon>Metazoa</taxon>
        <taxon>Chordata</taxon>
        <taxon>Tunicata</taxon>
        <taxon>Appendicularia</taxon>
        <taxon>Copelata</taxon>
        <taxon>Oikopleuridae</taxon>
        <taxon>Oikopleura</taxon>
    </lineage>
</organism>
<sequence length="326" mass="37300">MQQNGNQNQNQFYPSRNVQNQIPDIVRQQIQHAQAQHQFQQMQQAQLLAQQHQFIQQQQMGMYPFPGGMMGQPVYIMGPENQIHLLNMHSLARNPFGGNPQLGQVSGNPGFVEPSSVATNVHPSMYTQFNHSPNNLRPQSQEQHQFMKEQQRLLRQQQEQLLLQQQQSQMYEQNRKLRQQMNNLRHAHGHPHPHVHVQGYQQPGMSRSNSQQSGVDSGRATMPPHENEHMAQQLHPHPSLLPVNMMPRHIIQPNQRNQATEKRSLVIKSGQAEVQLDVTMDKANKSVLQASVKPVPTWVGEPPTATDGQDEDSKNYETEEEVEIAP</sequence>
<protein>
    <submittedName>
        <fullName evidence="2">Uncharacterized protein</fullName>
    </submittedName>
</protein>
<feature type="compositionally biased region" description="Polar residues" evidence="1">
    <location>
        <begin position="204"/>
        <end position="215"/>
    </location>
</feature>
<feature type="region of interest" description="Disordered" evidence="1">
    <location>
        <begin position="186"/>
        <end position="232"/>
    </location>
</feature>
<feature type="region of interest" description="Disordered" evidence="1">
    <location>
        <begin position="294"/>
        <end position="326"/>
    </location>
</feature>
<dbReference type="EMBL" id="FN655548">
    <property type="protein sequence ID" value="CBY39474.1"/>
    <property type="molecule type" value="Genomic_DNA"/>
</dbReference>
<accession>E4YVI9</accession>
<feature type="compositionally biased region" description="Basic residues" evidence="1">
    <location>
        <begin position="186"/>
        <end position="195"/>
    </location>
</feature>
<proteinExistence type="predicted"/>
<gene>
    <name evidence="2" type="ORF">GSOID_T00020044001</name>
</gene>
<dbReference type="AlphaFoldDB" id="E4YVI9"/>
<name>E4YVI9_OIKDI</name>
<evidence type="ECO:0000313" key="2">
    <source>
        <dbReference type="EMBL" id="CBY39474.1"/>
    </source>
</evidence>
<dbReference type="Proteomes" id="UP000011014">
    <property type="component" value="Unassembled WGS sequence"/>
</dbReference>